<feature type="region of interest" description="Disordered" evidence="1">
    <location>
        <begin position="106"/>
        <end position="152"/>
    </location>
</feature>
<feature type="region of interest" description="Disordered" evidence="1">
    <location>
        <begin position="1072"/>
        <end position="1109"/>
    </location>
</feature>
<organism evidence="2 3">
    <name type="scientific">Astrephomene gubernaculifera</name>
    <dbReference type="NCBI Taxonomy" id="47775"/>
    <lineage>
        <taxon>Eukaryota</taxon>
        <taxon>Viridiplantae</taxon>
        <taxon>Chlorophyta</taxon>
        <taxon>core chlorophytes</taxon>
        <taxon>Chlorophyceae</taxon>
        <taxon>CS clade</taxon>
        <taxon>Chlamydomonadales</taxon>
        <taxon>Astrephomenaceae</taxon>
        <taxon>Astrephomene</taxon>
    </lineage>
</organism>
<dbReference type="AlphaFoldDB" id="A0AAD3HJZ7"/>
<evidence type="ECO:0000256" key="1">
    <source>
        <dbReference type="SAM" id="MobiDB-lite"/>
    </source>
</evidence>
<feature type="region of interest" description="Disordered" evidence="1">
    <location>
        <begin position="405"/>
        <end position="426"/>
    </location>
</feature>
<sequence length="1109" mass="112931">TSAASTPAAAAAAVEASDDAPADAVTQLAAQLAAQAVAASAAAVAATTAAASDVGGGGAAGAAPLSAGEVCDLVSYRLAADVGGEQHVAFLGGLANRLQDLQRRAAPLQPAQQQQQGGQARRDGGAGSEEEGQPQRRRRVSRKSTGTAAEAKGKSERLPYLGLLEGLGASAAGMGATALALAMGCTAQAISVVRGAGATGTADAAVILPKRGVDEDVTEAAVVRQLLEAAAALASPLASGQEQQQQRDGADAGDDDEGQLTGDKLCGLAAAALRLQRMGAAPGAAAAAADGGSDAVSAVLAALQSSPSSLQNASVDALAAVIAAATDVDLSAGTAAAVATAASEELRDTDALRGFGGRDDQAPSSSSSSPDPLQPAALPAGLLDALLTQLAAAAAAEAKAKAAADAAAGTSGTTPPRLRRRRQPSTPQLSYEQAFAVLAAATAAAEAAAGSAPSTSAAAAATTAAEPTPDPQRVAGLRAASYVACRALALTVRQLDSTSAVRLLQLVARSHKAGVRPDFPPLLWALHERLRVLSSTLSPAGSLDVLRACTALRWRPAVLLRELVLPLLRWLQAGADAHTGGLGAGAVAALLPEDVEGRRNVSGDAGGGDVDDAAWRQGWRRRPEEGVLLPWTPAELKEALLLLASLEFGGQVAASLVKLGVGALLRSHGSAVGARRAGSGGGASAPGAVLSPADLSLLLWVCVSMRYRGAALLRQLLQLLLQVPSPQVEVRVAAQAVWAAARLGAVSERLVRWALAACQGPGKLTAAAPQSLALLCWGLAKLGVKPPRGFIVAATTATLAQLQRFKPQELATTLFVLATWRGRLDSANGEAASVVQHVVATRSLYDGPELCTAVWALQRLTSASSTDTGSTIDSQLDGTEAPAVPLNAAALAAIENRLLKILAASDPRVGLRIPDHHLLRYFSACAASAAAAPNAQQRHRPERLLSLYSTSLLRRLRTLRACPSYAPPVQQSSKFLWSVARVMSMYDIRDPDLLSSLELAAAHWQGLLQPSHLAGLLSDMAALGHYPQHWAARGLLRRVGLALHVASVTEAGLLLEAMAAWRDRMRPEATAAIAAAAAPPPPSEAAESRRMENEEGGLEDAVAGEAEQG</sequence>
<feature type="compositionally biased region" description="Low complexity" evidence="1">
    <location>
        <begin position="362"/>
        <end position="377"/>
    </location>
</feature>
<evidence type="ECO:0000313" key="2">
    <source>
        <dbReference type="EMBL" id="GFR43488.1"/>
    </source>
</evidence>
<feature type="non-terminal residue" evidence="2">
    <location>
        <position position="1"/>
    </location>
</feature>
<comment type="caution">
    <text evidence="2">The sequence shown here is derived from an EMBL/GenBank/DDBJ whole genome shotgun (WGS) entry which is preliminary data.</text>
</comment>
<feature type="compositionally biased region" description="Low complexity" evidence="1">
    <location>
        <begin position="237"/>
        <end position="247"/>
    </location>
</feature>
<protein>
    <submittedName>
        <fullName evidence="2">Uncharacterized protein</fullName>
    </submittedName>
</protein>
<feature type="compositionally biased region" description="Low complexity" evidence="1">
    <location>
        <begin position="106"/>
        <end position="119"/>
    </location>
</feature>
<feature type="region of interest" description="Disordered" evidence="1">
    <location>
        <begin position="352"/>
        <end position="377"/>
    </location>
</feature>
<dbReference type="EMBL" id="BMAR01000005">
    <property type="protein sequence ID" value="GFR43488.1"/>
    <property type="molecule type" value="Genomic_DNA"/>
</dbReference>
<name>A0AAD3HJZ7_9CHLO</name>
<feature type="compositionally biased region" description="Basic and acidic residues" evidence="1">
    <location>
        <begin position="352"/>
        <end position="361"/>
    </location>
</feature>
<accession>A0AAD3HJZ7</accession>
<evidence type="ECO:0000313" key="3">
    <source>
        <dbReference type="Proteomes" id="UP001054857"/>
    </source>
</evidence>
<gene>
    <name evidence="2" type="ORF">Agub_g4574</name>
</gene>
<dbReference type="Proteomes" id="UP001054857">
    <property type="component" value="Unassembled WGS sequence"/>
</dbReference>
<reference evidence="2 3" key="1">
    <citation type="journal article" date="2021" name="Sci. Rep.">
        <title>Genome sequencing of the multicellular alga Astrephomene provides insights into convergent evolution of germ-soma differentiation.</title>
        <authorList>
            <person name="Yamashita S."/>
            <person name="Yamamoto K."/>
            <person name="Matsuzaki R."/>
            <person name="Suzuki S."/>
            <person name="Yamaguchi H."/>
            <person name="Hirooka S."/>
            <person name="Minakuchi Y."/>
            <person name="Miyagishima S."/>
            <person name="Kawachi M."/>
            <person name="Toyoda A."/>
            <person name="Nozaki H."/>
        </authorList>
    </citation>
    <scope>NUCLEOTIDE SEQUENCE [LARGE SCALE GENOMIC DNA]</scope>
    <source>
        <strain evidence="2 3">NIES-4017</strain>
    </source>
</reference>
<feature type="non-terminal residue" evidence="2">
    <location>
        <position position="1109"/>
    </location>
</feature>
<feature type="compositionally biased region" description="Low complexity" evidence="1">
    <location>
        <begin position="405"/>
        <end position="416"/>
    </location>
</feature>
<feature type="region of interest" description="Disordered" evidence="1">
    <location>
        <begin position="237"/>
        <end position="258"/>
    </location>
</feature>
<keyword evidence="3" id="KW-1185">Reference proteome</keyword>
<proteinExistence type="predicted"/>